<dbReference type="AlphaFoldDB" id="A0A1L3J9R9"/>
<dbReference type="Proteomes" id="UP000242561">
    <property type="component" value="Chromosome"/>
</dbReference>
<organism evidence="1 2">
    <name type="scientific">Sphingorhabdus lutea</name>
    <dbReference type="NCBI Taxonomy" id="1913578"/>
    <lineage>
        <taxon>Bacteria</taxon>
        <taxon>Pseudomonadati</taxon>
        <taxon>Pseudomonadota</taxon>
        <taxon>Alphaproteobacteria</taxon>
        <taxon>Sphingomonadales</taxon>
        <taxon>Sphingomonadaceae</taxon>
        <taxon>Sphingorhabdus</taxon>
    </lineage>
</organism>
<dbReference type="KEGG" id="sphl:LPB140_02465"/>
<evidence type="ECO:0008006" key="3">
    <source>
        <dbReference type="Google" id="ProtNLM"/>
    </source>
</evidence>
<evidence type="ECO:0000313" key="2">
    <source>
        <dbReference type="Proteomes" id="UP000242561"/>
    </source>
</evidence>
<accession>A0A1L3J9R9</accession>
<gene>
    <name evidence="1" type="ORF">LPB140_02465</name>
</gene>
<dbReference type="EMBL" id="CP018154">
    <property type="protein sequence ID" value="APG61876.1"/>
    <property type="molecule type" value="Genomic_DNA"/>
</dbReference>
<dbReference type="Pfam" id="PF06674">
    <property type="entry name" value="DUF1176"/>
    <property type="match status" value="1"/>
</dbReference>
<evidence type="ECO:0000313" key="1">
    <source>
        <dbReference type="EMBL" id="APG61876.1"/>
    </source>
</evidence>
<sequence>MFGTNFNPIAAFAIEKPTITSKNQMVKLLEVKNFTDWVVGCDNMLQCRTVIFRDYNDIWNDEFPELIISRTAGRDEKGNASIILQGLSDKESVEFIIDGKSYNYKSNNDGANTANGDFVIKNSNASTLIAQMLKGNILKLKGKGGKDLGSLSLNGMSASLRYMDALQKRAGTTSALVAKGRQIYTLSPPSIPIIKAAKIGKEAAMPSKAMVKNFAEKSSCSEDRMMDIEDNVYSLGTYKGKIRALVIIFCGSGAYNISNAIYIAEKQGKNWIYYPAKFNITEYGTEPDGVTILVNSAWDPLTQTLDHYVKFRGLGDCGQSASYVWDGEIFRLSQNSIMPECRGSIDYISNYNAKIEYVLDK</sequence>
<name>A0A1L3J9R9_9SPHN</name>
<dbReference type="STRING" id="1913578.LPB140_02465"/>
<keyword evidence="2" id="KW-1185">Reference proteome</keyword>
<reference evidence="1 2" key="1">
    <citation type="submission" date="2016-11" db="EMBL/GenBank/DDBJ databases">
        <title>Sphingorhabdus sp. LPB0140, isolated from marine environment.</title>
        <authorList>
            <person name="Kim E."/>
            <person name="Yi H."/>
        </authorList>
    </citation>
    <scope>NUCLEOTIDE SEQUENCE [LARGE SCALE GENOMIC DNA]</scope>
    <source>
        <strain evidence="1 2">LPB0140</strain>
    </source>
</reference>
<protein>
    <recommendedName>
        <fullName evidence="3">DUF1176 domain-containing protein</fullName>
    </recommendedName>
</protein>
<dbReference type="RefSeq" id="WP_072558523.1">
    <property type="nucleotide sequence ID" value="NZ_CP018154.1"/>
</dbReference>
<proteinExistence type="predicted"/>
<dbReference type="InterPro" id="IPR009560">
    <property type="entry name" value="DUF1176"/>
</dbReference>